<evidence type="ECO:0000313" key="3">
    <source>
        <dbReference type="Proteomes" id="UP000295807"/>
    </source>
</evidence>
<keyword evidence="1" id="KW-0472">Membrane</keyword>
<keyword evidence="1" id="KW-1133">Transmembrane helix</keyword>
<reference evidence="2 3" key="1">
    <citation type="submission" date="2019-03" db="EMBL/GenBank/DDBJ databases">
        <title>Genomic Encyclopedia of Type Strains, Phase IV (KMG-IV): sequencing the most valuable type-strain genomes for metagenomic binning, comparative biology and taxonomic classification.</title>
        <authorList>
            <person name="Goeker M."/>
        </authorList>
    </citation>
    <scope>NUCLEOTIDE SEQUENCE [LARGE SCALE GENOMIC DNA]</scope>
    <source>
        <strain evidence="2 3">DSM 21100</strain>
    </source>
</reference>
<accession>A0A4R3KXP6</accession>
<dbReference type="EMBL" id="SMAD01000001">
    <property type="protein sequence ID" value="TCS90181.1"/>
    <property type="molecule type" value="Genomic_DNA"/>
</dbReference>
<keyword evidence="3" id="KW-1185">Reference proteome</keyword>
<gene>
    <name evidence="2" type="ORF">EDD80_101380</name>
</gene>
<dbReference type="Proteomes" id="UP000295807">
    <property type="component" value="Unassembled WGS sequence"/>
</dbReference>
<feature type="transmembrane region" description="Helical" evidence="1">
    <location>
        <begin position="45"/>
        <end position="66"/>
    </location>
</feature>
<dbReference type="AlphaFoldDB" id="A0A4R3KXP6"/>
<protein>
    <recommendedName>
        <fullName evidence="4">PH (Pleckstrin Homology) domain-containing protein</fullName>
    </recommendedName>
</protein>
<evidence type="ECO:0008006" key="4">
    <source>
        <dbReference type="Google" id="ProtNLM"/>
    </source>
</evidence>
<dbReference type="RefSeq" id="WP_132127635.1">
    <property type="nucleotide sequence ID" value="NZ_CP042432.1"/>
</dbReference>
<keyword evidence="1" id="KW-0812">Transmembrane</keyword>
<feature type="transmembrane region" description="Helical" evidence="1">
    <location>
        <begin position="20"/>
        <end position="36"/>
    </location>
</feature>
<organism evidence="2 3">
    <name type="scientific">Anseongella ginsenosidimutans</name>
    <dbReference type="NCBI Taxonomy" id="496056"/>
    <lineage>
        <taxon>Bacteria</taxon>
        <taxon>Pseudomonadati</taxon>
        <taxon>Bacteroidota</taxon>
        <taxon>Sphingobacteriia</taxon>
        <taxon>Sphingobacteriales</taxon>
        <taxon>Sphingobacteriaceae</taxon>
        <taxon>Anseongella</taxon>
    </lineage>
</organism>
<comment type="caution">
    <text evidence="2">The sequence shown here is derived from an EMBL/GenBank/DDBJ whole genome shotgun (WGS) entry which is preliminary data.</text>
</comment>
<sequence length="161" mass="18542">MEETFLFREKQYLGRNSYWISRRMVLAAFCFLVYFLEKEGRNAELLLIVGISITVISVLLLFIVHFKTSVYPDAIELDGFWSTRKVKIGFDSILKAEKIPYSRFMLNNPVYNLHKKGTIRFYTRGKEAVKLTDKDGLEYIIGSQLAAELLAAVKKAMATAR</sequence>
<evidence type="ECO:0000256" key="1">
    <source>
        <dbReference type="SAM" id="Phobius"/>
    </source>
</evidence>
<dbReference type="OrthoDB" id="706367at2"/>
<name>A0A4R3KXP6_9SPHI</name>
<evidence type="ECO:0000313" key="2">
    <source>
        <dbReference type="EMBL" id="TCS90181.1"/>
    </source>
</evidence>
<proteinExistence type="predicted"/>